<dbReference type="InterPro" id="IPR027785">
    <property type="entry name" value="UvrD-like_helicase_C"/>
</dbReference>
<protein>
    <submittedName>
        <fullName evidence="2">ATP-binding domain-containing protein</fullName>
    </submittedName>
</protein>
<evidence type="ECO:0000313" key="3">
    <source>
        <dbReference type="Proteomes" id="UP001500426"/>
    </source>
</evidence>
<comment type="caution">
    <text evidence="2">The sequence shown here is derived from an EMBL/GenBank/DDBJ whole genome shotgun (WGS) entry which is preliminary data.</text>
</comment>
<dbReference type="Pfam" id="PF13538">
    <property type="entry name" value="UvrD_C_2"/>
    <property type="match status" value="1"/>
</dbReference>
<dbReference type="GO" id="GO:0005524">
    <property type="term" value="F:ATP binding"/>
    <property type="evidence" value="ECO:0007669"/>
    <property type="project" value="UniProtKB-KW"/>
</dbReference>
<reference evidence="3" key="1">
    <citation type="journal article" date="2019" name="Int. J. Syst. Evol. Microbiol.">
        <title>The Global Catalogue of Microorganisms (GCM) 10K type strain sequencing project: providing services to taxonomists for standard genome sequencing and annotation.</title>
        <authorList>
            <consortium name="The Broad Institute Genomics Platform"/>
            <consortium name="The Broad Institute Genome Sequencing Center for Infectious Disease"/>
            <person name="Wu L."/>
            <person name="Ma J."/>
        </authorList>
    </citation>
    <scope>NUCLEOTIDE SEQUENCE [LARGE SCALE GENOMIC DNA]</scope>
    <source>
        <strain evidence="3">JCM 17068</strain>
    </source>
</reference>
<organism evidence="2 3">
    <name type="scientific">Flavobacterium chungnamense</name>
    <dbReference type="NCBI Taxonomy" id="706182"/>
    <lineage>
        <taxon>Bacteria</taxon>
        <taxon>Pseudomonadati</taxon>
        <taxon>Bacteroidota</taxon>
        <taxon>Flavobacteriia</taxon>
        <taxon>Flavobacteriales</taxon>
        <taxon>Flavobacteriaceae</taxon>
        <taxon>Flavobacterium</taxon>
    </lineage>
</organism>
<dbReference type="EMBL" id="BAABCS010000031">
    <property type="protein sequence ID" value="GAA4059700.1"/>
    <property type="molecule type" value="Genomic_DNA"/>
</dbReference>
<proteinExistence type="predicted"/>
<accession>A0ABP7V4Y2</accession>
<dbReference type="CDD" id="cd18809">
    <property type="entry name" value="SF1_C_RecD"/>
    <property type="match status" value="1"/>
</dbReference>
<dbReference type="SUPFAM" id="SSF52540">
    <property type="entry name" value="P-loop containing nucleoside triphosphate hydrolases"/>
    <property type="match status" value="2"/>
</dbReference>
<dbReference type="Proteomes" id="UP001500426">
    <property type="component" value="Unassembled WGS sequence"/>
</dbReference>
<keyword evidence="3" id="KW-1185">Reference proteome</keyword>
<sequence>METAISILDHLQFDCPTTEQKDVLWAMSEFVKETNTDDFLILCGSAGTGKTSITTALIGHLNANHIGYTIAAPTGRAARIIGRKAQTISNTIHSMIYIPETNSKTGEIVWKLKSNDEKEYCIYIIDEASMIASKASNEVGSLFSSDHSLLDGLIHYVKRSNSKNKIIFLGDTNQLAPIHEQDSKALDANYLSEKYKLKGKSYKLTQVKRQEDGSCILKNATLTRDAIDANITSVPLEGFSKVSKNYAATTFAKEYEQNGFENIISIGATHPMNKLFNTMVRERLYKNSSQIIEKNELLYISTTWKRNGEQLYNGDHVVVEEVNMNCVELVSGLHFVPIKLNYKTGENEEKIIEDYLILESVTNIDGLTKEQENRLRHERRNKNNKYRDSGFPSDDRYVGAIRACYGYSITCNKAQGGEWNRVYLNSYHIPTMKFQYTAITRAKSDVILY</sequence>
<dbReference type="Pfam" id="PF13245">
    <property type="entry name" value="AAA_19"/>
    <property type="match status" value="1"/>
</dbReference>
<evidence type="ECO:0000313" key="2">
    <source>
        <dbReference type="EMBL" id="GAA4059700.1"/>
    </source>
</evidence>
<gene>
    <name evidence="2" type="ORF">GCM10022388_28210</name>
</gene>
<dbReference type="Gene3D" id="3.40.50.300">
    <property type="entry name" value="P-loop containing nucleotide triphosphate hydrolases"/>
    <property type="match status" value="2"/>
</dbReference>
<keyword evidence="2" id="KW-0547">Nucleotide-binding</keyword>
<dbReference type="RefSeq" id="WP_345095791.1">
    <property type="nucleotide sequence ID" value="NZ_BAABCS010000031.1"/>
</dbReference>
<keyword evidence="2" id="KW-0067">ATP-binding</keyword>
<name>A0ABP7V4Y2_9FLAO</name>
<feature type="domain" description="UvrD-like helicase C-terminal" evidence="1">
    <location>
        <begin position="405"/>
        <end position="449"/>
    </location>
</feature>
<dbReference type="InterPro" id="IPR027417">
    <property type="entry name" value="P-loop_NTPase"/>
</dbReference>
<evidence type="ECO:0000259" key="1">
    <source>
        <dbReference type="Pfam" id="PF13538"/>
    </source>
</evidence>